<organism evidence="2 3">
    <name type="scientific">Pleurodeles waltl</name>
    <name type="common">Iberian ribbed newt</name>
    <dbReference type="NCBI Taxonomy" id="8319"/>
    <lineage>
        <taxon>Eukaryota</taxon>
        <taxon>Metazoa</taxon>
        <taxon>Chordata</taxon>
        <taxon>Craniata</taxon>
        <taxon>Vertebrata</taxon>
        <taxon>Euteleostomi</taxon>
        <taxon>Amphibia</taxon>
        <taxon>Batrachia</taxon>
        <taxon>Caudata</taxon>
        <taxon>Salamandroidea</taxon>
        <taxon>Salamandridae</taxon>
        <taxon>Pleurodelinae</taxon>
        <taxon>Pleurodeles</taxon>
    </lineage>
</organism>
<comment type="caution">
    <text evidence="2">The sequence shown here is derived from an EMBL/GenBank/DDBJ whole genome shotgun (WGS) entry which is preliminary data.</text>
</comment>
<dbReference type="AlphaFoldDB" id="A0AAV7N124"/>
<feature type="compositionally biased region" description="Pro residues" evidence="1">
    <location>
        <begin position="69"/>
        <end position="84"/>
    </location>
</feature>
<evidence type="ECO:0000313" key="3">
    <source>
        <dbReference type="Proteomes" id="UP001066276"/>
    </source>
</evidence>
<proteinExistence type="predicted"/>
<protein>
    <submittedName>
        <fullName evidence="2">Uncharacterized protein</fullName>
    </submittedName>
</protein>
<feature type="region of interest" description="Disordered" evidence="1">
    <location>
        <begin position="1"/>
        <end position="84"/>
    </location>
</feature>
<dbReference type="EMBL" id="JANPWB010000013">
    <property type="protein sequence ID" value="KAJ1109154.1"/>
    <property type="molecule type" value="Genomic_DNA"/>
</dbReference>
<sequence>MPSAAAHPSAPPPVGPSAQTALTGEDLRPPPRDPGPAHKLQQAARAARQVAKVQASSQAQRIGPRLSMPRPPGAPPPPTTGGVA</sequence>
<name>A0AAV7N124_PLEWA</name>
<gene>
    <name evidence="2" type="ORF">NDU88_006518</name>
</gene>
<evidence type="ECO:0000256" key="1">
    <source>
        <dbReference type="SAM" id="MobiDB-lite"/>
    </source>
</evidence>
<evidence type="ECO:0000313" key="2">
    <source>
        <dbReference type="EMBL" id="KAJ1109154.1"/>
    </source>
</evidence>
<keyword evidence="3" id="KW-1185">Reference proteome</keyword>
<reference evidence="2" key="1">
    <citation type="journal article" date="2022" name="bioRxiv">
        <title>Sequencing and chromosome-scale assembly of the giantPleurodeles waltlgenome.</title>
        <authorList>
            <person name="Brown T."/>
            <person name="Elewa A."/>
            <person name="Iarovenko S."/>
            <person name="Subramanian E."/>
            <person name="Araus A.J."/>
            <person name="Petzold A."/>
            <person name="Susuki M."/>
            <person name="Suzuki K.-i.T."/>
            <person name="Hayashi T."/>
            <person name="Toyoda A."/>
            <person name="Oliveira C."/>
            <person name="Osipova E."/>
            <person name="Leigh N.D."/>
            <person name="Simon A."/>
            <person name="Yun M.H."/>
        </authorList>
    </citation>
    <scope>NUCLEOTIDE SEQUENCE</scope>
    <source>
        <strain evidence="2">20211129_DDA</strain>
        <tissue evidence="2">Liver</tissue>
    </source>
</reference>
<dbReference type="Proteomes" id="UP001066276">
    <property type="component" value="Chromosome 9"/>
</dbReference>
<accession>A0AAV7N124</accession>
<feature type="compositionally biased region" description="Low complexity" evidence="1">
    <location>
        <begin position="41"/>
        <end position="60"/>
    </location>
</feature>